<feature type="transmembrane region" description="Helical" evidence="2">
    <location>
        <begin position="16"/>
        <end position="36"/>
    </location>
</feature>
<organism evidence="4 5">
    <name type="scientific">Actinomadura napierensis</name>
    <dbReference type="NCBI Taxonomy" id="267854"/>
    <lineage>
        <taxon>Bacteria</taxon>
        <taxon>Bacillati</taxon>
        <taxon>Actinomycetota</taxon>
        <taxon>Actinomycetes</taxon>
        <taxon>Streptosporangiales</taxon>
        <taxon>Thermomonosporaceae</taxon>
        <taxon>Actinomadura</taxon>
    </lineage>
</organism>
<keyword evidence="5" id="KW-1185">Reference proteome</keyword>
<dbReference type="InterPro" id="IPR058488">
    <property type="entry name" value="DUF8175"/>
</dbReference>
<keyword evidence="2" id="KW-0472">Membrane</keyword>
<proteinExistence type="predicted"/>
<evidence type="ECO:0000259" key="3">
    <source>
        <dbReference type="Pfam" id="PF26526"/>
    </source>
</evidence>
<reference evidence="4 5" key="1">
    <citation type="journal article" date="2019" name="Int. J. Syst. Evol. Microbiol.">
        <title>The Global Catalogue of Microorganisms (GCM) 10K type strain sequencing project: providing services to taxonomists for standard genome sequencing and annotation.</title>
        <authorList>
            <consortium name="The Broad Institute Genomics Platform"/>
            <consortium name="The Broad Institute Genome Sequencing Center for Infectious Disease"/>
            <person name="Wu L."/>
            <person name="Ma J."/>
        </authorList>
    </citation>
    <scope>NUCLEOTIDE SEQUENCE [LARGE SCALE GENOMIC DNA]</scope>
    <source>
        <strain evidence="4 5">JCM 13850</strain>
    </source>
</reference>
<comment type="caution">
    <text evidence="4">The sequence shown here is derived from an EMBL/GenBank/DDBJ whole genome shotgun (WGS) entry which is preliminary data.</text>
</comment>
<name>A0ABN2ZWP3_9ACTN</name>
<dbReference type="EMBL" id="BAAAMR010000050">
    <property type="protein sequence ID" value="GAA2148884.1"/>
    <property type="molecule type" value="Genomic_DNA"/>
</dbReference>
<keyword evidence="2" id="KW-0812">Transmembrane</keyword>
<protein>
    <recommendedName>
        <fullName evidence="3">DUF8175 domain-containing protein</fullName>
    </recommendedName>
</protein>
<feature type="compositionally biased region" description="Polar residues" evidence="1">
    <location>
        <begin position="62"/>
        <end position="79"/>
    </location>
</feature>
<evidence type="ECO:0000313" key="4">
    <source>
        <dbReference type="EMBL" id="GAA2148884.1"/>
    </source>
</evidence>
<feature type="region of interest" description="Disordered" evidence="1">
    <location>
        <begin position="40"/>
        <end position="82"/>
    </location>
</feature>
<evidence type="ECO:0000256" key="2">
    <source>
        <dbReference type="SAM" id="Phobius"/>
    </source>
</evidence>
<dbReference type="Pfam" id="PF26526">
    <property type="entry name" value="DUF8175"/>
    <property type="match status" value="1"/>
</dbReference>
<dbReference type="Proteomes" id="UP001501020">
    <property type="component" value="Unassembled WGS sequence"/>
</dbReference>
<evidence type="ECO:0000313" key="5">
    <source>
        <dbReference type="Proteomes" id="UP001501020"/>
    </source>
</evidence>
<evidence type="ECO:0000256" key="1">
    <source>
        <dbReference type="SAM" id="MobiDB-lite"/>
    </source>
</evidence>
<gene>
    <name evidence="4" type="ORF">GCM10009727_52050</name>
</gene>
<accession>A0ABN2ZWP3</accession>
<dbReference type="RefSeq" id="WP_344272228.1">
    <property type="nucleotide sequence ID" value="NZ_BAAAMR010000050.1"/>
</dbReference>
<sequence>MTPGPDEAPSPFRRPGFILAAGFLTVIILLGVLVAMTRGGSGGSPGSTNPPPTGRQSGAAGGTNSAACQPADTNQQVPTTAPPGVTWELFQAIALPVSPNAGPLIRKGDIRSCYAHTPTGALIAAAQISARITYSSNWRAISEQQLTNSAGKAVFLKDRATHGANPPLQAGDVAQYAGFKFITYGPDTAVISLANRIDSTAWIASTATVKWQGDDWKLELQSDGSPSTEGQQLASLDGYIRWGGA</sequence>
<feature type="domain" description="DUF8175" evidence="3">
    <location>
        <begin position="51"/>
        <end position="240"/>
    </location>
</feature>
<keyword evidence="2" id="KW-1133">Transmembrane helix</keyword>